<evidence type="ECO:0000256" key="2">
    <source>
        <dbReference type="ARBA" id="ARBA00022723"/>
    </source>
</evidence>
<keyword evidence="5" id="KW-1015">Disulfide bond</keyword>
<proteinExistence type="predicted"/>
<dbReference type="InterPro" id="IPR008947">
    <property type="entry name" value="PLipase_C/P1_nuclease_dom_sf"/>
</dbReference>
<dbReference type="GO" id="GO:0016788">
    <property type="term" value="F:hydrolase activity, acting on ester bonds"/>
    <property type="evidence" value="ECO:0007669"/>
    <property type="project" value="InterPro"/>
</dbReference>
<sequence>MQLEYEKNANVKPLMRLLLGVLALLSGSSDRAFAWFESGHHLIALVAFDQLTVEEQQQLLEILAAHPRYREDFTPLAPIKNVDRWRIGTAAYWPDIARDQPNYNRPTWHYQLGATLTIGDPAQMQIPKAPGPLPSGVSLETQELYIAQAFELCRNVLQSNDATPGDKAIALCWLAHLAGDAHQPCHAGSLYAGGLFPEGDRGANLIPTLQRDNMHALWDSLLGAEYDEVEIANRLQTISDDPRYARFGQKCLEDSSAFHPLWWLSESRTLAKEFTYSHEVLGPLQAAMREQVRLPTLYLSQRYIDFAGKLANVRAIQAGYRLAEVWREGLRSP</sequence>
<reference evidence="7 8" key="1">
    <citation type="submission" date="2019-02" db="EMBL/GenBank/DDBJ databases">
        <title>Deep-cultivation of Planctomycetes and their phenomic and genomic characterization uncovers novel biology.</title>
        <authorList>
            <person name="Wiegand S."/>
            <person name="Jogler M."/>
            <person name="Boedeker C."/>
            <person name="Pinto D."/>
            <person name="Vollmers J."/>
            <person name="Rivas-Marin E."/>
            <person name="Kohn T."/>
            <person name="Peeters S.H."/>
            <person name="Heuer A."/>
            <person name="Rast P."/>
            <person name="Oberbeckmann S."/>
            <person name="Bunk B."/>
            <person name="Jeske O."/>
            <person name="Meyerdierks A."/>
            <person name="Storesund J.E."/>
            <person name="Kallscheuer N."/>
            <person name="Luecker S."/>
            <person name="Lage O.M."/>
            <person name="Pohl T."/>
            <person name="Merkel B.J."/>
            <person name="Hornburger P."/>
            <person name="Mueller R.-W."/>
            <person name="Bruemmer F."/>
            <person name="Labrenz M."/>
            <person name="Spormann A.M."/>
            <person name="Op Den Camp H."/>
            <person name="Overmann J."/>
            <person name="Amann R."/>
            <person name="Jetten M.S.M."/>
            <person name="Mascher T."/>
            <person name="Medema M.H."/>
            <person name="Devos D.P."/>
            <person name="Kaster A.-K."/>
            <person name="Ovreas L."/>
            <person name="Rohde M."/>
            <person name="Galperin M.Y."/>
            <person name="Jogler C."/>
        </authorList>
    </citation>
    <scope>NUCLEOTIDE SEQUENCE [LARGE SCALE GENOMIC DNA]</scope>
    <source>
        <strain evidence="7 8">Pla144</strain>
    </source>
</reference>
<dbReference type="SUPFAM" id="SSF48537">
    <property type="entry name" value="Phospholipase C/P1 nuclease"/>
    <property type="match status" value="1"/>
</dbReference>
<dbReference type="Proteomes" id="UP000318437">
    <property type="component" value="Unassembled WGS sequence"/>
</dbReference>
<dbReference type="GO" id="GO:0046872">
    <property type="term" value="F:metal ion binding"/>
    <property type="evidence" value="ECO:0007669"/>
    <property type="project" value="UniProtKB-KW"/>
</dbReference>
<keyword evidence="3" id="KW-0255">Endonuclease</keyword>
<evidence type="ECO:0000313" key="8">
    <source>
        <dbReference type="Proteomes" id="UP000318437"/>
    </source>
</evidence>
<keyword evidence="4" id="KW-0378">Hydrolase</keyword>
<dbReference type="Gene3D" id="1.10.575.10">
    <property type="entry name" value="P1 Nuclease"/>
    <property type="match status" value="1"/>
</dbReference>
<keyword evidence="8" id="KW-1185">Reference proteome</keyword>
<name>A0A5C6CNN2_9BACT</name>
<evidence type="ECO:0000313" key="7">
    <source>
        <dbReference type="EMBL" id="TWU26052.1"/>
    </source>
</evidence>
<evidence type="ECO:0000256" key="6">
    <source>
        <dbReference type="ARBA" id="ARBA00023180"/>
    </source>
</evidence>
<dbReference type="OrthoDB" id="267579at2"/>
<keyword evidence="6" id="KW-0325">Glycoprotein</keyword>
<dbReference type="PANTHER" id="PTHR33146:SF26">
    <property type="entry name" value="ENDONUCLEASE 4"/>
    <property type="match status" value="1"/>
</dbReference>
<dbReference type="Pfam" id="PF02265">
    <property type="entry name" value="S1-P1_nuclease"/>
    <property type="match status" value="1"/>
</dbReference>
<dbReference type="AlphaFoldDB" id="A0A5C6CNN2"/>
<dbReference type="EMBL" id="SJPS01000004">
    <property type="protein sequence ID" value="TWU26052.1"/>
    <property type="molecule type" value="Genomic_DNA"/>
</dbReference>
<accession>A0A5C6CNN2</accession>
<protein>
    <submittedName>
        <fullName evidence="7">S1/P1 Nuclease</fullName>
    </submittedName>
</protein>
<dbReference type="CDD" id="cd11010">
    <property type="entry name" value="S1-P1_nuclease"/>
    <property type="match status" value="1"/>
</dbReference>
<dbReference type="PANTHER" id="PTHR33146">
    <property type="entry name" value="ENDONUCLEASE 4"/>
    <property type="match status" value="1"/>
</dbReference>
<dbReference type="GO" id="GO:0004519">
    <property type="term" value="F:endonuclease activity"/>
    <property type="evidence" value="ECO:0007669"/>
    <property type="project" value="UniProtKB-KW"/>
</dbReference>
<dbReference type="GO" id="GO:0006308">
    <property type="term" value="P:DNA catabolic process"/>
    <property type="evidence" value="ECO:0007669"/>
    <property type="project" value="InterPro"/>
</dbReference>
<keyword evidence="2" id="KW-0479">Metal-binding</keyword>
<evidence type="ECO:0000256" key="1">
    <source>
        <dbReference type="ARBA" id="ARBA00022722"/>
    </source>
</evidence>
<comment type="caution">
    <text evidence="7">The sequence shown here is derived from an EMBL/GenBank/DDBJ whole genome shotgun (WGS) entry which is preliminary data.</text>
</comment>
<evidence type="ECO:0000256" key="5">
    <source>
        <dbReference type="ARBA" id="ARBA00023157"/>
    </source>
</evidence>
<dbReference type="GO" id="GO:0003676">
    <property type="term" value="F:nucleic acid binding"/>
    <property type="evidence" value="ECO:0007669"/>
    <property type="project" value="InterPro"/>
</dbReference>
<evidence type="ECO:0000256" key="3">
    <source>
        <dbReference type="ARBA" id="ARBA00022759"/>
    </source>
</evidence>
<evidence type="ECO:0000256" key="4">
    <source>
        <dbReference type="ARBA" id="ARBA00022801"/>
    </source>
</evidence>
<dbReference type="InterPro" id="IPR003154">
    <property type="entry name" value="S1/P1nuclease"/>
</dbReference>
<organism evidence="7 8">
    <name type="scientific">Bythopirellula polymerisocia</name>
    <dbReference type="NCBI Taxonomy" id="2528003"/>
    <lineage>
        <taxon>Bacteria</taxon>
        <taxon>Pseudomonadati</taxon>
        <taxon>Planctomycetota</taxon>
        <taxon>Planctomycetia</taxon>
        <taxon>Pirellulales</taxon>
        <taxon>Lacipirellulaceae</taxon>
        <taxon>Bythopirellula</taxon>
    </lineage>
</organism>
<keyword evidence="1" id="KW-0540">Nuclease</keyword>
<gene>
    <name evidence="7" type="ORF">Pla144_32690</name>
</gene>